<accession>A0A0F7K1C2</accession>
<dbReference type="EMBL" id="CP011412">
    <property type="protein sequence ID" value="AKH20748.1"/>
    <property type="molecule type" value="Genomic_DNA"/>
</dbReference>
<evidence type="ECO:0000256" key="5">
    <source>
        <dbReference type="ARBA" id="ARBA00022475"/>
    </source>
</evidence>
<feature type="binding site" description="covalent" evidence="15">
    <location>
        <position position="52"/>
    </location>
    <ligand>
        <name>heme</name>
        <dbReference type="ChEBI" id="CHEBI:30413"/>
        <label>1</label>
    </ligand>
</feature>
<dbReference type="InterPro" id="IPR038266">
    <property type="entry name" value="NapC/NirT_cytc_sf"/>
</dbReference>
<feature type="binding site" description="axial binding residue" evidence="16">
    <location>
        <position position="53"/>
    </location>
    <ligand>
        <name>heme</name>
        <dbReference type="ChEBI" id="CHEBI:30413"/>
        <label>1</label>
    </ligand>
    <ligandPart>
        <name>Fe</name>
        <dbReference type="ChEBI" id="CHEBI:18248"/>
    </ligandPart>
</feature>
<dbReference type="GO" id="GO:0005506">
    <property type="term" value="F:iron ion binding"/>
    <property type="evidence" value="ECO:0007669"/>
    <property type="project" value="UniProtKB-UniRule"/>
</dbReference>
<dbReference type="InterPro" id="IPR009154">
    <property type="entry name" value="Membr-bd_4haem_cyt_TorC"/>
</dbReference>
<evidence type="ECO:0000256" key="9">
    <source>
        <dbReference type="ARBA" id="ARBA00022723"/>
    </source>
</evidence>
<keyword evidence="13 14" id="KW-0472">Membrane</keyword>
<evidence type="ECO:0000256" key="10">
    <source>
        <dbReference type="ARBA" id="ARBA00022982"/>
    </source>
</evidence>
<feature type="binding site" description="axial binding residue" evidence="16">
    <location>
        <position position="143"/>
    </location>
    <ligand>
        <name>heme</name>
        <dbReference type="ChEBI" id="CHEBI:30413"/>
        <label>3</label>
    </ligand>
    <ligandPart>
        <name>Fe</name>
        <dbReference type="ChEBI" id="CHEBI:18248"/>
    </ligandPart>
</feature>
<dbReference type="KEGG" id="seds:AAY24_10745"/>
<dbReference type="Proteomes" id="UP000034410">
    <property type="component" value="Chromosome"/>
</dbReference>
<evidence type="ECO:0000256" key="4">
    <source>
        <dbReference type="ARBA" id="ARBA00022448"/>
    </source>
</evidence>
<evidence type="ECO:0000256" key="1">
    <source>
        <dbReference type="ARBA" id="ARBA00004249"/>
    </source>
</evidence>
<protein>
    <recommendedName>
        <fullName evidence="14">Cytochrome c-type protein</fullName>
    </recommendedName>
</protein>
<evidence type="ECO:0000256" key="17">
    <source>
        <dbReference type="SAM" id="Phobius"/>
    </source>
</evidence>
<sequence>MLVKFWKVLRKPSAKYSLGLLLTLGIVVGIIGWGGFHTVMEATNDLEFCISCHEMENTVYQEYKKTVHYTNRSGVRAICSDCHVPKEWGPKVIRKIKASAEIYHKLVGSIDTKEKFEAKRLELAQNVWAAMEATDSRECRNCHSWEAMDPTKQQEKSVKQMKKGRENGETCIACHKGIAHKLPDMSQGYKAMYEELQALAKKEEAKADTLYTVETQSFFSTEEQAANGKKPDGRLLGLTEVSVLERKGDLLKVRIDGWQQDKVGGLIYALQGKRIFSAALGKKIRDKVVIHKTELDTDTELTWHQVSLDVWVPKGKLLANKGKLLAYGKEMFSASCSVCHSTPAPEHSLANQWIGTLKAMKRFISLDKEQYRFLQKYLQFNAQDTSGGKYHG</sequence>
<evidence type="ECO:0000256" key="3">
    <source>
        <dbReference type="ARBA" id="ARBA00007395"/>
    </source>
</evidence>
<dbReference type="GO" id="GO:0005886">
    <property type="term" value="C:plasma membrane"/>
    <property type="evidence" value="ECO:0007669"/>
    <property type="project" value="UniProtKB-SubCell"/>
</dbReference>
<keyword evidence="8 17" id="KW-0812">Transmembrane</keyword>
<evidence type="ECO:0000259" key="18">
    <source>
        <dbReference type="Pfam" id="PF03264"/>
    </source>
</evidence>
<feature type="binding site" description="covalent" evidence="15">
    <location>
        <position position="139"/>
    </location>
    <ligand>
        <name>heme</name>
        <dbReference type="ChEBI" id="CHEBI:30413"/>
        <label>3</label>
    </ligand>
</feature>
<evidence type="ECO:0000256" key="14">
    <source>
        <dbReference type="PIRNR" id="PIRNR000014"/>
    </source>
</evidence>
<feature type="binding site" description="covalent" evidence="15">
    <location>
        <position position="142"/>
    </location>
    <ligand>
        <name>heme</name>
        <dbReference type="ChEBI" id="CHEBI:30413"/>
        <label>3</label>
    </ligand>
</feature>
<dbReference type="InterPro" id="IPR005126">
    <property type="entry name" value="NapC/NirT_cyt_c_N"/>
</dbReference>
<evidence type="ECO:0000256" key="13">
    <source>
        <dbReference type="ARBA" id="ARBA00023136"/>
    </source>
</evidence>
<dbReference type="SUPFAM" id="SSF48695">
    <property type="entry name" value="Multiheme cytochromes"/>
    <property type="match status" value="1"/>
</dbReference>
<dbReference type="PIRSF" id="PIRSF000014">
    <property type="entry name" value="4_hem_cytch_TorC"/>
    <property type="match status" value="1"/>
</dbReference>
<evidence type="ECO:0000256" key="16">
    <source>
        <dbReference type="PIRSR" id="PIRSR000014-2"/>
    </source>
</evidence>
<gene>
    <name evidence="19" type="ORF">AAY24_10745</name>
</gene>
<dbReference type="GO" id="GO:0020037">
    <property type="term" value="F:heme binding"/>
    <property type="evidence" value="ECO:0007669"/>
    <property type="project" value="UniProtKB-UniRule"/>
</dbReference>
<evidence type="ECO:0000256" key="12">
    <source>
        <dbReference type="ARBA" id="ARBA00023004"/>
    </source>
</evidence>
<keyword evidence="7 14" id="KW-0349">Heme</keyword>
<feature type="binding site" description="covalent" evidence="15">
    <location>
        <position position="49"/>
    </location>
    <ligand>
        <name>heme</name>
        <dbReference type="ChEBI" id="CHEBI:30413"/>
        <label>1</label>
    </ligand>
</feature>
<keyword evidence="4 14" id="KW-0813">Transport</keyword>
<feature type="domain" description="NapC/NirT cytochrome c N-terminal" evidence="18">
    <location>
        <begin position="12"/>
        <end position="185"/>
    </location>
</feature>
<keyword evidence="5 14" id="KW-1003">Cell membrane</keyword>
<dbReference type="OrthoDB" id="9782159at2"/>
<comment type="similarity">
    <text evidence="3">Belongs to the NapC/NirT/NrfH family.</text>
</comment>
<evidence type="ECO:0000256" key="8">
    <source>
        <dbReference type="ARBA" id="ARBA00022692"/>
    </source>
</evidence>
<dbReference type="AlphaFoldDB" id="A0A0F7K1C2"/>
<feature type="binding site" description="covalent" evidence="15">
    <location>
        <position position="336"/>
    </location>
    <ligand>
        <name>heme</name>
        <dbReference type="ChEBI" id="CHEBI:30413"/>
        <label>5</label>
    </ligand>
</feature>
<dbReference type="InterPro" id="IPR051174">
    <property type="entry name" value="Cytochrome_c-type_ET"/>
</dbReference>
<evidence type="ECO:0000256" key="11">
    <source>
        <dbReference type="ARBA" id="ARBA00022989"/>
    </source>
</evidence>
<keyword evidence="12 14" id="KW-0408">Iron</keyword>
<dbReference type="Pfam" id="PF03264">
    <property type="entry name" value="Cytochrom_NNT"/>
    <property type="match status" value="1"/>
</dbReference>
<feature type="binding site" description="axial binding residue" evidence="16">
    <location>
        <position position="340"/>
    </location>
    <ligand>
        <name>heme</name>
        <dbReference type="ChEBI" id="CHEBI:30413"/>
        <label>5</label>
    </ligand>
    <ligandPart>
        <name>Fe</name>
        <dbReference type="ChEBI" id="CHEBI:18248"/>
    </ligandPart>
</feature>
<evidence type="ECO:0000256" key="15">
    <source>
        <dbReference type="PIRSR" id="PIRSR000014-1"/>
    </source>
</evidence>
<reference evidence="19 20" key="1">
    <citation type="journal article" date="2015" name="Genome Announc.">
        <title>Complete Genome Sequence of Sedimenticola thiotaurini Strain SIP-G1, a Polyphosphate- and Polyhydroxyalkanoate-Accumulating Sulfur-Oxidizing Gammaproteobacterium Isolated from Salt Marsh Sediments.</title>
        <authorList>
            <person name="Flood B.E."/>
            <person name="Jones D.S."/>
            <person name="Bailey J.V."/>
        </authorList>
    </citation>
    <scope>NUCLEOTIDE SEQUENCE [LARGE SCALE GENOMIC DNA]</scope>
    <source>
        <strain evidence="19 20">SIP-G1</strain>
    </source>
</reference>
<dbReference type="InterPro" id="IPR036280">
    <property type="entry name" value="Multihaem_cyt_sf"/>
</dbReference>
<comment type="PTM">
    <text evidence="15">Binds 5 heme groups per subunit.</text>
</comment>
<evidence type="ECO:0000313" key="19">
    <source>
        <dbReference type="EMBL" id="AKH20748.1"/>
    </source>
</evidence>
<feature type="binding site" description="covalent" evidence="15">
    <location>
        <position position="171"/>
    </location>
    <ligand>
        <name>heme</name>
        <dbReference type="ChEBI" id="CHEBI:30413"/>
        <label>4</label>
    </ligand>
</feature>
<feature type="binding site" description="covalent" evidence="15">
    <location>
        <position position="339"/>
    </location>
    <ligand>
        <name>heme</name>
        <dbReference type="ChEBI" id="CHEBI:30413"/>
        <label>5</label>
    </ligand>
</feature>
<dbReference type="GO" id="GO:0009061">
    <property type="term" value="P:anaerobic respiration"/>
    <property type="evidence" value="ECO:0007669"/>
    <property type="project" value="TreeGrafter"/>
</dbReference>
<dbReference type="PANTHER" id="PTHR30333">
    <property type="entry name" value="CYTOCHROME C-TYPE PROTEIN"/>
    <property type="match status" value="1"/>
</dbReference>
<dbReference type="PATRIC" id="fig|1543721.4.peg.2228"/>
<evidence type="ECO:0000313" key="20">
    <source>
        <dbReference type="Proteomes" id="UP000034410"/>
    </source>
</evidence>
<evidence type="ECO:0000256" key="2">
    <source>
        <dbReference type="ARBA" id="ARBA00006417"/>
    </source>
</evidence>
<keyword evidence="10 14" id="KW-0249">Electron transport</keyword>
<evidence type="ECO:0000256" key="6">
    <source>
        <dbReference type="ARBA" id="ARBA00022519"/>
    </source>
</evidence>
<keyword evidence="11 17" id="KW-1133">Transmembrane helix</keyword>
<name>A0A0F7K1C2_9GAMM</name>
<keyword evidence="6 14" id="KW-0997">Cell inner membrane</keyword>
<dbReference type="GO" id="GO:0009055">
    <property type="term" value="F:electron transfer activity"/>
    <property type="evidence" value="ECO:0007669"/>
    <property type="project" value="UniProtKB-UniRule"/>
</dbReference>
<dbReference type="RefSeq" id="WP_046859678.1">
    <property type="nucleotide sequence ID" value="NZ_CP011412.1"/>
</dbReference>
<comment type="subcellular location">
    <subcellularLocation>
        <location evidence="1">Cell inner membrane</location>
        <topology evidence="1">Single-pass type II membrane protein</topology>
    </subcellularLocation>
</comment>
<feature type="binding site" description="covalent" evidence="15">
    <location>
        <position position="79"/>
    </location>
    <ligand>
        <name>heme</name>
        <dbReference type="ChEBI" id="CHEBI:30413"/>
        <label>2</label>
    </ligand>
</feature>
<feature type="transmembrane region" description="Helical" evidence="17">
    <location>
        <begin position="16"/>
        <end position="36"/>
    </location>
</feature>
<dbReference type="PANTHER" id="PTHR30333:SF1">
    <property type="entry name" value="CYTOCHROME C-TYPE PROTEIN NAPC"/>
    <property type="match status" value="1"/>
</dbReference>
<feature type="binding site" description="covalent" evidence="15">
    <location>
        <position position="174"/>
    </location>
    <ligand>
        <name>heme</name>
        <dbReference type="ChEBI" id="CHEBI:30413"/>
        <label>4</label>
    </ligand>
</feature>
<feature type="binding site" description="axial binding residue" evidence="16">
    <location>
        <position position="83"/>
    </location>
    <ligand>
        <name>heme</name>
        <dbReference type="ChEBI" id="CHEBI:30413"/>
        <label>2</label>
    </ligand>
    <ligandPart>
        <name>Fe</name>
        <dbReference type="ChEBI" id="CHEBI:18248"/>
    </ligandPart>
</feature>
<feature type="binding site" description="covalent" evidence="15">
    <location>
        <position position="82"/>
    </location>
    <ligand>
        <name>heme</name>
        <dbReference type="ChEBI" id="CHEBI:30413"/>
        <label>2</label>
    </ligand>
</feature>
<organism evidence="19 20">
    <name type="scientific">Sedimenticola thiotaurini</name>
    <dbReference type="NCBI Taxonomy" id="1543721"/>
    <lineage>
        <taxon>Bacteria</taxon>
        <taxon>Pseudomonadati</taxon>
        <taxon>Pseudomonadota</taxon>
        <taxon>Gammaproteobacteria</taxon>
        <taxon>Chromatiales</taxon>
        <taxon>Sedimenticolaceae</taxon>
        <taxon>Sedimenticola</taxon>
    </lineage>
</organism>
<dbReference type="GO" id="GO:0009276">
    <property type="term" value="C:Gram-negative-bacterium-type cell wall"/>
    <property type="evidence" value="ECO:0007669"/>
    <property type="project" value="UniProtKB-UniRule"/>
</dbReference>
<keyword evidence="20" id="KW-1185">Reference proteome</keyword>
<dbReference type="FunFam" id="1.10.3820.10:FF:000001">
    <property type="entry name" value="Cytochrome c-type protein"/>
    <property type="match status" value="1"/>
</dbReference>
<dbReference type="Gene3D" id="1.10.3820.10">
    <property type="entry name" value="Di-heme elbow motif domain"/>
    <property type="match status" value="1"/>
</dbReference>
<keyword evidence="9 14" id="KW-0479">Metal-binding</keyword>
<feature type="binding site" description="axial binding residue" evidence="16">
    <location>
        <position position="175"/>
    </location>
    <ligand>
        <name>heme</name>
        <dbReference type="ChEBI" id="CHEBI:30413"/>
        <label>4</label>
    </ligand>
    <ligandPart>
        <name>Fe</name>
        <dbReference type="ChEBI" id="CHEBI:18248"/>
    </ligandPart>
</feature>
<evidence type="ECO:0000256" key="7">
    <source>
        <dbReference type="ARBA" id="ARBA00022617"/>
    </source>
</evidence>
<proteinExistence type="inferred from homology"/>
<comment type="similarity">
    <text evidence="2 14">Belongs to the TorC/TorY family.</text>
</comment>